<protein>
    <submittedName>
        <fullName evidence="1">Acetolactate synthase large subunit</fullName>
        <ecNumber evidence="1">2.2.1.6</ecNumber>
    </submittedName>
</protein>
<evidence type="ECO:0000313" key="4">
    <source>
        <dbReference type="Proteomes" id="UP000462922"/>
    </source>
</evidence>
<accession>A0A6I0GGU0</accession>
<gene>
    <name evidence="2" type="ORF">GAY76_14345</name>
    <name evidence="1" type="ORF">GAY79_22925</name>
</gene>
<dbReference type="EC" id="2.2.1.6" evidence="1"/>
<comment type="caution">
    <text evidence="1">The sequence shown here is derived from an EMBL/GenBank/DDBJ whole genome shotgun (WGS) entry which is preliminary data.</text>
</comment>
<evidence type="ECO:0000313" key="1">
    <source>
        <dbReference type="EMBL" id="KAB6553523.1"/>
    </source>
</evidence>
<name>A0A6I0GGU0_PHOVU</name>
<proteinExistence type="predicted"/>
<organism evidence="1 3">
    <name type="scientific">Phocaeicola vulgatus</name>
    <name type="common">Bacteroides vulgatus</name>
    <dbReference type="NCBI Taxonomy" id="821"/>
    <lineage>
        <taxon>Bacteria</taxon>
        <taxon>Pseudomonadati</taxon>
        <taxon>Bacteroidota</taxon>
        <taxon>Bacteroidia</taxon>
        <taxon>Bacteroidales</taxon>
        <taxon>Bacteroidaceae</taxon>
        <taxon>Phocaeicola</taxon>
    </lineage>
</organism>
<dbReference type="Proteomes" id="UP000462922">
    <property type="component" value="Unassembled WGS sequence"/>
</dbReference>
<evidence type="ECO:0000313" key="2">
    <source>
        <dbReference type="EMBL" id="KAB6571484.1"/>
    </source>
</evidence>
<dbReference type="EMBL" id="WDAY01000112">
    <property type="protein sequence ID" value="KAB6553523.1"/>
    <property type="molecule type" value="Genomic_DNA"/>
</dbReference>
<dbReference type="Proteomes" id="UP000437431">
    <property type="component" value="Unassembled WGS sequence"/>
</dbReference>
<dbReference type="EMBL" id="WDAX01000034">
    <property type="protein sequence ID" value="KAB6571484.1"/>
    <property type="molecule type" value="Genomic_DNA"/>
</dbReference>
<sequence length="57" mass="6399">YEIPARRVMKREELQDAIHEMLANDGPFLLEACVIEEGNVLPMTPPGSSVNQMLLEC</sequence>
<dbReference type="InterPro" id="IPR029061">
    <property type="entry name" value="THDP-binding"/>
</dbReference>
<dbReference type="GO" id="GO:0003984">
    <property type="term" value="F:acetolactate synthase activity"/>
    <property type="evidence" value="ECO:0007669"/>
    <property type="project" value="UniProtKB-EC"/>
</dbReference>
<dbReference type="AlphaFoldDB" id="A0A6I0GGU0"/>
<dbReference type="SUPFAM" id="SSF52518">
    <property type="entry name" value="Thiamin diphosphate-binding fold (THDP-binding)"/>
    <property type="match status" value="1"/>
</dbReference>
<keyword evidence="1" id="KW-0808">Transferase</keyword>
<dbReference type="Gene3D" id="3.40.50.970">
    <property type="match status" value="1"/>
</dbReference>
<feature type="non-terminal residue" evidence="1">
    <location>
        <position position="1"/>
    </location>
</feature>
<reference evidence="3 4" key="1">
    <citation type="journal article" date="2019" name="Nat. Med.">
        <title>A library of human gut bacterial isolates paired with longitudinal multiomics data enables mechanistic microbiome research.</title>
        <authorList>
            <person name="Poyet M."/>
            <person name="Groussin M."/>
            <person name="Gibbons S.M."/>
            <person name="Avila-Pacheco J."/>
            <person name="Jiang X."/>
            <person name="Kearney S.M."/>
            <person name="Perrotta A.R."/>
            <person name="Berdy B."/>
            <person name="Zhao S."/>
            <person name="Lieberman T.D."/>
            <person name="Swanson P.K."/>
            <person name="Smith M."/>
            <person name="Roesemann S."/>
            <person name="Alexander J.E."/>
            <person name="Rich S.A."/>
            <person name="Livny J."/>
            <person name="Vlamakis H."/>
            <person name="Clish C."/>
            <person name="Bullock K."/>
            <person name="Deik A."/>
            <person name="Scott J."/>
            <person name="Pierce K.A."/>
            <person name="Xavier R.J."/>
            <person name="Alm E.J."/>
        </authorList>
    </citation>
    <scope>NUCLEOTIDE SEQUENCE [LARGE SCALE GENOMIC DNA]</scope>
    <source>
        <strain evidence="2 4">BIOML-A110</strain>
        <strain evidence="1 3">BIOML-A111</strain>
    </source>
</reference>
<evidence type="ECO:0000313" key="3">
    <source>
        <dbReference type="Proteomes" id="UP000437431"/>
    </source>
</evidence>